<dbReference type="EMBL" id="DRIG01000066">
    <property type="protein sequence ID" value="HEC78741.1"/>
    <property type="molecule type" value="Genomic_DNA"/>
</dbReference>
<dbReference type="CDD" id="cd06225">
    <property type="entry name" value="HAMP"/>
    <property type="match status" value="1"/>
</dbReference>
<reference evidence="8" key="1">
    <citation type="journal article" date="2020" name="mSystems">
        <title>Genome- and Community-Level Interaction Insights into Carbon Utilization and Element Cycling Functions of Hydrothermarchaeota in Hydrothermal Sediment.</title>
        <authorList>
            <person name="Zhou Z."/>
            <person name="Liu Y."/>
            <person name="Xu W."/>
            <person name="Pan J."/>
            <person name="Luo Z.H."/>
            <person name="Li M."/>
        </authorList>
    </citation>
    <scope>NUCLEOTIDE SEQUENCE</scope>
    <source>
        <strain evidence="8">HyVt-388</strain>
    </source>
</reference>
<dbReference type="PANTHER" id="PTHR32089:SF112">
    <property type="entry name" value="LYSOZYME-LIKE PROTEIN-RELATED"/>
    <property type="match status" value="1"/>
</dbReference>
<keyword evidence="4" id="KW-0175">Coiled coil</keyword>
<dbReference type="SMART" id="SM00283">
    <property type="entry name" value="MA"/>
    <property type="match status" value="1"/>
</dbReference>
<dbReference type="Gene3D" id="1.10.287.950">
    <property type="entry name" value="Methyl-accepting chemotaxis protein"/>
    <property type="match status" value="1"/>
</dbReference>
<protein>
    <recommendedName>
        <fullName evidence="10">Methyl-accepting chemotaxis protein</fullName>
    </recommendedName>
</protein>
<evidence type="ECO:0000313" key="9">
    <source>
        <dbReference type="Proteomes" id="UP000885826"/>
    </source>
</evidence>
<evidence type="ECO:0000313" key="8">
    <source>
        <dbReference type="EMBL" id="HEC78741.1"/>
    </source>
</evidence>
<dbReference type="GO" id="GO:0007165">
    <property type="term" value="P:signal transduction"/>
    <property type="evidence" value="ECO:0007669"/>
    <property type="project" value="UniProtKB-KW"/>
</dbReference>
<keyword evidence="5" id="KW-0472">Membrane</keyword>
<comment type="similarity">
    <text evidence="2">Belongs to the methyl-accepting chemotaxis (MCP) protein family.</text>
</comment>
<feature type="transmembrane region" description="Helical" evidence="5">
    <location>
        <begin position="126"/>
        <end position="144"/>
    </location>
</feature>
<dbReference type="Pfam" id="PF00672">
    <property type="entry name" value="HAMP"/>
    <property type="match status" value="1"/>
</dbReference>
<dbReference type="PANTHER" id="PTHR32089">
    <property type="entry name" value="METHYL-ACCEPTING CHEMOTAXIS PROTEIN MCPB"/>
    <property type="match status" value="1"/>
</dbReference>
<proteinExistence type="inferred from homology"/>
<keyword evidence="5" id="KW-1133">Transmembrane helix</keyword>
<dbReference type="GO" id="GO:0016020">
    <property type="term" value="C:membrane"/>
    <property type="evidence" value="ECO:0007669"/>
    <property type="project" value="InterPro"/>
</dbReference>
<name>A0A9C9ENT0_UNCW3</name>
<feature type="transmembrane region" description="Helical" evidence="5">
    <location>
        <begin position="49"/>
        <end position="67"/>
    </location>
</feature>
<dbReference type="InterPro" id="IPR003660">
    <property type="entry name" value="HAMP_dom"/>
</dbReference>
<evidence type="ECO:0000256" key="5">
    <source>
        <dbReference type="SAM" id="Phobius"/>
    </source>
</evidence>
<feature type="transmembrane region" description="Helical" evidence="5">
    <location>
        <begin position="20"/>
        <end position="43"/>
    </location>
</feature>
<keyword evidence="1 3" id="KW-0807">Transducer</keyword>
<feature type="domain" description="HAMP" evidence="7">
    <location>
        <begin position="176"/>
        <end position="226"/>
    </location>
</feature>
<evidence type="ECO:0000259" key="6">
    <source>
        <dbReference type="PROSITE" id="PS50111"/>
    </source>
</evidence>
<dbReference type="Pfam" id="PF00015">
    <property type="entry name" value="MCPsignal"/>
    <property type="match status" value="1"/>
</dbReference>
<keyword evidence="5" id="KW-0812">Transmembrane</keyword>
<dbReference type="AlphaFoldDB" id="A0A9C9ENT0"/>
<gene>
    <name evidence="8" type="ORF">ENI34_06320</name>
</gene>
<evidence type="ECO:0000256" key="1">
    <source>
        <dbReference type="ARBA" id="ARBA00023224"/>
    </source>
</evidence>
<dbReference type="InterPro" id="IPR004089">
    <property type="entry name" value="MCPsignal_dom"/>
</dbReference>
<evidence type="ECO:0000259" key="7">
    <source>
        <dbReference type="PROSITE" id="PS50885"/>
    </source>
</evidence>
<comment type="caution">
    <text evidence="8">The sequence shown here is derived from an EMBL/GenBank/DDBJ whole genome shotgun (WGS) entry which is preliminary data.</text>
</comment>
<evidence type="ECO:0008006" key="10">
    <source>
        <dbReference type="Google" id="ProtNLM"/>
    </source>
</evidence>
<evidence type="ECO:0000256" key="4">
    <source>
        <dbReference type="SAM" id="Coils"/>
    </source>
</evidence>
<evidence type="ECO:0000256" key="3">
    <source>
        <dbReference type="PROSITE-ProRule" id="PRU00284"/>
    </source>
</evidence>
<organism evidence="8 9">
    <name type="scientific">candidate division WOR-3 bacterium</name>
    <dbReference type="NCBI Taxonomy" id="2052148"/>
    <lineage>
        <taxon>Bacteria</taxon>
        <taxon>Bacteria division WOR-3</taxon>
    </lineage>
</organism>
<dbReference type="PROSITE" id="PS50111">
    <property type="entry name" value="CHEMOTAXIS_TRANSDUC_2"/>
    <property type="match status" value="1"/>
</dbReference>
<feature type="coiled-coil region" evidence="4">
    <location>
        <begin position="442"/>
        <end position="476"/>
    </location>
</feature>
<dbReference type="PROSITE" id="PS50885">
    <property type="entry name" value="HAMP"/>
    <property type="match status" value="1"/>
</dbReference>
<feature type="domain" description="Methyl-accepting transducer" evidence="6">
    <location>
        <begin position="245"/>
        <end position="516"/>
    </location>
</feature>
<sequence length="537" mass="59811">MMDILREELREKEKNFTIKASRTVVVFCILLELLYIFGLIFKFLYIPELIVLLTAVLLISGFVLFILCKRGIFSSIMPYLIMILTILVLSISLGFINPSLRIPFFLIYFYVILHPSIFLGKKYGILATFLSIISYLVVVLLTQAKYPYVSLQTEAMRIVFLTVIALLLIFEFDNDLKRIFEIRKVAGMAEHGDLTGRIEITDDKDDIAFLAHSFNRVLKTEANLVRLIMDIVESLTDMSEQIATTASEMAASSSEIVHTTQKMTEGINEQHLELDQTISTGKTLSELSFDVVSNVKKVEEFSVSVSDSAGNAIKQSDVVIKNIELIGERYSYLISLMSKLQEISSTINKIVNTIDSISEKINILSLNASIEAARAGEAGRGFSIVADEVKKLADSSQESASEIGRIIKEMMESIKTVTVSTEEVKKAINDGSVVIKSTVDFLRSISNNVLELNEAIKNIKEMISKEEQQITDIIKQVEGSHSIAEENTAAAQQILASLQEQSAATQEFSATSQELVSVANKLKKMIKTFTVEKTGEN</sequence>
<feature type="transmembrane region" description="Helical" evidence="5">
    <location>
        <begin position="156"/>
        <end position="174"/>
    </location>
</feature>
<feature type="transmembrane region" description="Helical" evidence="5">
    <location>
        <begin position="79"/>
        <end position="96"/>
    </location>
</feature>
<accession>A0A9C9ENT0</accession>
<dbReference type="SUPFAM" id="SSF58104">
    <property type="entry name" value="Methyl-accepting chemotaxis protein (MCP) signaling domain"/>
    <property type="match status" value="1"/>
</dbReference>
<evidence type="ECO:0000256" key="2">
    <source>
        <dbReference type="ARBA" id="ARBA00029447"/>
    </source>
</evidence>
<dbReference type="Proteomes" id="UP000885826">
    <property type="component" value="Unassembled WGS sequence"/>
</dbReference>